<evidence type="ECO:0000256" key="3">
    <source>
        <dbReference type="ARBA" id="ARBA00013007"/>
    </source>
</evidence>
<dbReference type="NCBIfam" id="TIGR00658">
    <property type="entry name" value="orni_carb_tr"/>
    <property type="match status" value="1"/>
</dbReference>
<dbReference type="InterPro" id="IPR024904">
    <property type="entry name" value="OTCase_ArgI"/>
</dbReference>
<keyword evidence="10" id="KW-1185">Reference proteome</keyword>
<comment type="similarity">
    <text evidence="2 6">Belongs to the aspartate/ornithine carbamoyltransferase superfamily. OTCase family.</text>
</comment>
<feature type="binding site" evidence="6">
    <location>
        <position position="102"/>
    </location>
    <ligand>
        <name>carbamoyl phosphate</name>
        <dbReference type="ChEBI" id="CHEBI:58228"/>
    </ligand>
</feature>
<dbReference type="Pfam" id="PF02729">
    <property type="entry name" value="OTCace_N"/>
    <property type="match status" value="1"/>
</dbReference>
<feature type="binding site" evidence="6">
    <location>
        <position position="290"/>
    </location>
    <ligand>
        <name>carbamoyl phosphate</name>
        <dbReference type="ChEBI" id="CHEBI:58228"/>
    </ligand>
</feature>
<name>A0A2Z3H2N6_9BACT</name>
<comment type="caution">
    <text evidence="6">Lacks conserved residue(s) required for the propagation of feature annotation.</text>
</comment>
<evidence type="ECO:0000256" key="5">
    <source>
        <dbReference type="ARBA" id="ARBA00048772"/>
    </source>
</evidence>
<dbReference type="GO" id="GO:0042450">
    <property type="term" value="P:L-arginine biosynthetic process via ornithine"/>
    <property type="evidence" value="ECO:0007669"/>
    <property type="project" value="UniProtKB-UniRule"/>
</dbReference>
<dbReference type="Proteomes" id="UP000245802">
    <property type="component" value="Chromosome"/>
</dbReference>
<evidence type="ECO:0000256" key="4">
    <source>
        <dbReference type="ARBA" id="ARBA00022679"/>
    </source>
</evidence>
<dbReference type="OrthoDB" id="9802587at2"/>
<dbReference type="InterPro" id="IPR006132">
    <property type="entry name" value="Asp/Orn_carbamoyltranf_P-bd"/>
</dbReference>
<dbReference type="SUPFAM" id="SSF53671">
    <property type="entry name" value="Aspartate/ornithine carbamoyltransferase"/>
    <property type="match status" value="1"/>
</dbReference>
<dbReference type="InterPro" id="IPR002292">
    <property type="entry name" value="Orn/put_carbamltrans"/>
</dbReference>
<dbReference type="InterPro" id="IPR036901">
    <property type="entry name" value="Asp/Orn_carbamoylTrfase_sf"/>
</dbReference>
<feature type="binding site" evidence="6">
    <location>
        <position position="160"/>
    </location>
    <ligand>
        <name>L-ornithine</name>
        <dbReference type="ChEBI" id="CHEBI:46911"/>
    </ligand>
</feature>
<dbReference type="EC" id="2.1.3.3" evidence="3 6"/>
<dbReference type="HAMAP" id="MF_01109">
    <property type="entry name" value="OTCase"/>
    <property type="match status" value="1"/>
</dbReference>
<feature type="binding site" evidence="6">
    <location>
        <begin position="129"/>
        <end position="132"/>
    </location>
    <ligand>
        <name>carbamoyl phosphate</name>
        <dbReference type="ChEBI" id="CHEBI:58228"/>
    </ligand>
</feature>
<feature type="domain" description="Aspartate/ornithine carbamoyltransferase Asp/Orn-binding" evidence="7">
    <location>
        <begin position="149"/>
        <end position="301"/>
    </location>
</feature>
<reference evidence="9 10" key="1">
    <citation type="submission" date="2018-01" db="EMBL/GenBank/DDBJ databases">
        <title>G. obscuriglobus.</title>
        <authorList>
            <person name="Franke J."/>
            <person name="Blomberg W."/>
            <person name="Selmecki A."/>
        </authorList>
    </citation>
    <scope>NUCLEOTIDE SEQUENCE [LARGE SCALE GENOMIC DNA]</scope>
    <source>
        <strain evidence="9 10">DSM 5831</strain>
    </source>
</reference>
<keyword evidence="4 6" id="KW-0808">Transferase</keyword>
<evidence type="ECO:0000259" key="8">
    <source>
        <dbReference type="Pfam" id="PF02729"/>
    </source>
</evidence>
<comment type="subcellular location">
    <subcellularLocation>
        <location evidence="6">Cytoplasm</location>
    </subcellularLocation>
</comment>
<accession>A0A2Z3H2N6</accession>
<feature type="binding site" evidence="6">
    <location>
        <begin position="226"/>
        <end position="227"/>
    </location>
    <ligand>
        <name>L-ornithine</name>
        <dbReference type="ChEBI" id="CHEBI:46911"/>
    </ligand>
</feature>
<dbReference type="FunFam" id="3.40.50.1370:FF:000008">
    <property type="entry name" value="Ornithine carbamoyltransferase"/>
    <property type="match status" value="1"/>
</dbReference>
<dbReference type="RefSeq" id="WP_010045323.1">
    <property type="nucleotide sequence ID" value="NZ_CP025958.1"/>
</dbReference>
<dbReference type="PRINTS" id="PR00102">
    <property type="entry name" value="OTCASE"/>
</dbReference>
<dbReference type="GO" id="GO:0005737">
    <property type="term" value="C:cytoplasm"/>
    <property type="evidence" value="ECO:0007669"/>
    <property type="project" value="UniProtKB-SubCell"/>
</dbReference>
<dbReference type="InterPro" id="IPR006130">
    <property type="entry name" value="Asp/Orn_carbamoylTrfase"/>
</dbReference>
<feature type="domain" description="Aspartate/ornithine carbamoyltransferase carbamoyl-P binding" evidence="8">
    <location>
        <begin position="2"/>
        <end position="142"/>
    </location>
</feature>
<dbReference type="NCBIfam" id="NF001986">
    <property type="entry name" value="PRK00779.1"/>
    <property type="match status" value="1"/>
</dbReference>
<evidence type="ECO:0000256" key="2">
    <source>
        <dbReference type="ARBA" id="ARBA00007805"/>
    </source>
</evidence>
<dbReference type="KEGG" id="gog:C1280_13905"/>
<sequence length="303" mass="32744">MKHLLNLIDLTGDELRHLLSEAARLKDAHARRIPAHSLTGRVVGLVFEKPSLRTRVSFESGVAQLGGTALYLPGNEVGLGWRESLADFARTISNYVDALVLRVYKHSTLDGIAATGSVPVINGLSDWSHPCQGLADLLTVRELFGSENGRTVAFVGDGNNVARSLAVGCGKLGANFVLACPPGYGFDEPFKADYAARVGGEPPKEFNDPFAAVKGADVIYTDVWTSMGQEAEREERLKKFAPFQVNAQLLSKAAPNCKVLHCLPAHRGEEITDEVMEGPACAAFQQAGNRLHAQKAVLEWLLK</sequence>
<evidence type="ECO:0000313" key="9">
    <source>
        <dbReference type="EMBL" id="AWM37977.1"/>
    </source>
</evidence>
<evidence type="ECO:0000256" key="6">
    <source>
        <dbReference type="HAMAP-Rule" id="MF_01109"/>
    </source>
</evidence>
<evidence type="ECO:0000313" key="10">
    <source>
        <dbReference type="Proteomes" id="UP000245802"/>
    </source>
</evidence>
<organism evidence="9 10">
    <name type="scientific">Gemmata obscuriglobus</name>
    <dbReference type="NCBI Taxonomy" id="114"/>
    <lineage>
        <taxon>Bacteria</taxon>
        <taxon>Pseudomonadati</taxon>
        <taxon>Planctomycetota</taxon>
        <taxon>Planctomycetia</taxon>
        <taxon>Gemmatales</taxon>
        <taxon>Gemmataceae</taxon>
        <taxon>Gemmata</taxon>
    </lineage>
</organism>
<dbReference type="GO" id="GO:0019240">
    <property type="term" value="P:citrulline biosynthetic process"/>
    <property type="evidence" value="ECO:0007669"/>
    <property type="project" value="TreeGrafter"/>
</dbReference>
<dbReference type="PANTHER" id="PTHR45753">
    <property type="entry name" value="ORNITHINE CARBAMOYLTRANSFERASE, MITOCHONDRIAL"/>
    <property type="match status" value="1"/>
</dbReference>
<dbReference type="EMBL" id="CP025958">
    <property type="protein sequence ID" value="AWM37977.1"/>
    <property type="molecule type" value="Genomic_DNA"/>
</dbReference>
<feature type="binding site" evidence="6">
    <location>
        <begin position="262"/>
        <end position="263"/>
    </location>
    <ligand>
        <name>carbamoyl phosphate</name>
        <dbReference type="ChEBI" id="CHEBI:58228"/>
    </ligand>
</feature>
<dbReference type="GO" id="GO:0016597">
    <property type="term" value="F:amino acid binding"/>
    <property type="evidence" value="ECO:0007669"/>
    <property type="project" value="InterPro"/>
</dbReference>
<dbReference type="Gene3D" id="3.40.50.1370">
    <property type="entry name" value="Aspartate/ornithine carbamoyltransferase"/>
    <property type="match status" value="2"/>
</dbReference>
<dbReference type="AlphaFoldDB" id="A0A2Z3H2N6"/>
<evidence type="ECO:0000256" key="1">
    <source>
        <dbReference type="ARBA" id="ARBA00004975"/>
    </source>
</evidence>
<dbReference type="InterPro" id="IPR006131">
    <property type="entry name" value="Asp_carbamoyltransf_Asp/Orn-bd"/>
</dbReference>
<dbReference type="Pfam" id="PF00185">
    <property type="entry name" value="OTCace"/>
    <property type="match status" value="1"/>
</dbReference>
<dbReference type="GO" id="GO:0004585">
    <property type="term" value="F:ornithine carbamoyltransferase activity"/>
    <property type="evidence" value="ECO:0007669"/>
    <property type="project" value="UniProtKB-UniRule"/>
</dbReference>
<proteinExistence type="inferred from homology"/>
<comment type="catalytic activity">
    <reaction evidence="5 6">
        <text>carbamoyl phosphate + L-ornithine = L-citrulline + phosphate + H(+)</text>
        <dbReference type="Rhea" id="RHEA:19513"/>
        <dbReference type="ChEBI" id="CHEBI:15378"/>
        <dbReference type="ChEBI" id="CHEBI:43474"/>
        <dbReference type="ChEBI" id="CHEBI:46911"/>
        <dbReference type="ChEBI" id="CHEBI:57743"/>
        <dbReference type="ChEBI" id="CHEBI:58228"/>
        <dbReference type="EC" id="2.1.3.3"/>
    </reaction>
</comment>
<comment type="pathway">
    <text evidence="1">Amino-acid biosynthesis; L-arginine biosynthesis; L-arginine from L-ornithine and carbamoyl phosphate: step 1/3.</text>
</comment>
<gene>
    <name evidence="9" type="primary">argF</name>
    <name evidence="9" type="ORF">C1280_13905</name>
</gene>
<dbReference type="PANTHER" id="PTHR45753:SF3">
    <property type="entry name" value="ORNITHINE TRANSCARBAMYLASE, MITOCHONDRIAL"/>
    <property type="match status" value="1"/>
</dbReference>
<dbReference type="PRINTS" id="PR00100">
    <property type="entry name" value="AOTCASE"/>
</dbReference>
<feature type="binding site" evidence="6">
    <location>
        <position position="222"/>
    </location>
    <ligand>
        <name>L-ornithine</name>
        <dbReference type="ChEBI" id="CHEBI:46911"/>
    </ligand>
</feature>
<keyword evidence="6" id="KW-0963">Cytoplasm</keyword>
<evidence type="ECO:0000259" key="7">
    <source>
        <dbReference type="Pfam" id="PF00185"/>
    </source>
</evidence>
<protein>
    <recommendedName>
        <fullName evidence="3 6">Ornithine carbamoyltransferase</fullName>
        <shortName evidence="6">OTCase</shortName>
        <ecNumber evidence="3 6">2.1.3.3</ecNumber>
    </recommendedName>
</protein>